<dbReference type="HOGENOM" id="CLU_2308706_0_0_1"/>
<proteinExistence type="predicted"/>
<organism evidence="1">
    <name type="scientific">Magallana gigas</name>
    <name type="common">Pacific oyster</name>
    <name type="synonym">Crassostrea gigas</name>
    <dbReference type="NCBI Taxonomy" id="29159"/>
    <lineage>
        <taxon>Eukaryota</taxon>
        <taxon>Metazoa</taxon>
        <taxon>Spiralia</taxon>
        <taxon>Lophotrochozoa</taxon>
        <taxon>Mollusca</taxon>
        <taxon>Bivalvia</taxon>
        <taxon>Autobranchia</taxon>
        <taxon>Pteriomorphia</taxon>
        <taxon>Ostreida</taxon>
        <taxon>Ostreoidea</taxon>
        <taxon>Ostreidae</taxon>
        <taxon>Magallana</taxon>
    </lineage>
</organism>
<protein>
    <submittedName>
        <fullName evidence="1">Uncharacterized protein</fullName>
    </submittedName>
</protein>
<dbReference type="EMBL" id="JH816740">
    <property type="protein sequence ID" value="EKC30773.1"/>
    <property type="molecule type" value="Genomic_DNA"/>
</dbReference>
<sequence>MAEVATQVTVPILDMNMFMSNIKTDFQGKVGPSVTQISGSTYEENKENEGHVEGLNSEGSEEVGVTSGYIMSACIIHTATYIYTYTLSQYIDSGPSSAGQ</sequence>
<dbReference type="InParanoid" id="K1Q9X8"/>
<evidence type="ECO:0000313" key="1">
    <source>
        <dbReference type="EMBL" id="EKC30773.1"/>
    </source>
</evidence>
<gene>
    <name evidence="1" type="ORF">CGI_10021677</name>
</gene>
<dbReference type="AlphaFoldDB" id="K1Q9X8"/>
<accession>K1Q9X8</accession>
<reference evidence="1" key="1">
    <citation type="journal article" date="2012" name="Nature">
        <title>The oyster genome reveals stress adaptation and complexity of shell formation.</title>
        <authorList>
            <person name="Zhang G."/>
            <person name="Fang X."/>
            <person name="Guo X."/>
            <person name="Li L."/>
            <person name="Luo R."/>
            <person name="Xu F."/>
            <person name="Yang P."/>
            <person name="Zhang L."/>
            <person name="Wang X."/>
            <person name="Qi H."/>
            <person name="Xiong Z."/>
            <person name="Que H."/>
            <person name="Xie Y."/>
            <person name="Holland P.W."/>
            <person name="Paps J."/>
            <person name="Zhu Y."/>
            <person name="Wu F."/>
            <person name="Chen Y."/>
            <person name="Wang J."/>
            <person name="Peng C."/>
            <person name="Meng J."/>
            <person name="Yang L."/>
            <person name="Liu J."/>
            <person name="Wen B."/>
            <person name="Zhang N."/>
            <person name="Huang Z."/>
            <person name="Zhu Q."/>
            <person name="Feng Y."/>
            <person name="Mount A."/>
            <person name="Hedgecock D."/>
            <person name="Xu Z."/>
            <person name="Liu Y."/>
            <person name="Domazet-Loso T."/>
            <person name="Du Y."/>
            <person name="Sun X."/>
            <person name="Zhang S."/>
            <person name="Liu B."/>
            <person name="Cheng P."/>
            <person name="Jiang X."/>
            <person name="Li J."/>
            <person name="Fan D."/>
            <person name="Wang W."/>
            <person name="Fu W."/>
            <person name="Wang T."/>
            <person name="Wang B."/>
            <person name="Zhang J."/>
            <person name="Peng Z."/>
            <person name="Li Y."/>
            <person name="Li N."/>
            <person name="Wang J."/>
            <person name="Chen M."/>
            <person name="He Y."/>
            <person name="Tan F."/>
            <person name="Song X."/>
            <person name="Zheng Q."/>
            <person name="Huang R."/>
            <person name="Yang H."/>
            <person name="Du X."/>
            <person name="Chen L."/>
            <person name="Yang M."/>
            <person name="Gaffney P.M."/>
            <person name="Wang S."/>
            <person name="Luo L."/>
            <person name="She Z."/>
            <person name="Ming Y."/>
            <person name="Huang W."/>
            <person name="Zhang S."/>
            <person name="Huang B."/>
            <person name="Zhang Y."/>
            <person name="Qu T."/>
            <person name="Ni P."/>
            <person name="Miao G."/>
            <person name="Wang J."/>
            <person name="Wang Q."/>
            <person name="Steinberg C.E."/>
            <person name="Wang H."/>
            <person name="Li N."/>
            <person name="Qian L."/>
            <person name="Zhang G."/>
            <person name="Li Y."/>
            <person name="Yang H."/>
            <person name="Liu X."/>
            <person name="Wang J."/>
            <person name="Yin Y."/>
            <person name="Wang J."/>
        </authorList>
    </citation>
    <scope>NUCLEOTIDE SEQUENCE [LARGE SCALE GENOMIC DNA]</scope>
    <source>
        <strain evidence="1">05x7-T-G4-1.051#20</strain>
    </source>
</reference>
<name>K1Q9X8_MAGGI</name>